<gene>
    <name evidence="2" type="ORF">GCM10010151_00590</name>
</gene>
<dbReference type="Proteomes" id="UP001501822">
    <property type="component" value="Unassembled WGS sequence"/>
</dbReference>
<feature type="region of interest" description="Disordered" evidence="1">
    <location>
        <begin position="1"/>
        <end position="49"/>
    </location>
</feature>
<reference evidence="2 3" key="1">
    <citation type="journal article" date="2019" name="Int. J. Syst. Evol. Microbiol.">
        <title>The Global Catalogue of Microorganisms (GCM) 10K type strain sequencing project: providing services to taxonomists for standard genome sequencing and annotation.</title>
        <authorList>
            <consortium name="The Broad Institute Genomics Platform"/>
            <consortium name="The Broad Institute Genome Sequencing Center for Infectious Disease"/>
            <person name="Wu L."/>
            <person name="Ma J."/>
        </authorList>
    </citation>
    <scope>NUCLEOTIDE SEQUENCE [LARGE SCALE GENOMIC DNA]</scope>
    <source>
        <strain evidence="2 3">JCM 3146</strain>
    </source>
</reference>
<keyword evidence="3" id="KW-1185">Reference proteome</keyword>
<protein>
    <submittedName>
        <fullName evidence="2">Uncharacterized protein</fullName>
    </submittedName>
</protein>
<evidence type="ECO:0000313" key="2">
    <source>
        <dbReference type="EMBL" id="GAA0314392.1"/>
    </source>
</evidence>
<accession>A0ABN0VQ17</accession>
<evidence type="ECO:0000256" key="1">
    <source>
        <dbReference type="SAM" id="MobiDB-lite"/>
    </source>
</evidence>
<dbReference type="EMBL" id="BAAABM010000002">
    <property type="protein sequence ID" value="GAA0314392.1"/>
    <property type="molecule type" value="Genomic_DNA"/>
</dbReference>
<proteinExistence type="predicted"/>
<name>A0ABN0VQ17_9ACTN</name>
<comment type="caution">
    <text evidence="2">The sequence shown here is derived from an EMBL/GenBank/DDBJ whole genome shotgun (WGS) entry which is preliminary data.</text>
</comment>
<evidence type="ECO:0000313" key="3">
    <source>
        <dbReference type="Proteomes" id="UP001501822"/>
    </source>
</evidence>
<sequence length="64" mass="6818">MNRTRSVNGDGDHADGIQPTRQGAGCANAPGPRFAGRSRPAASRQNRYDSRYFAVGVPTPVMLS</sequence>
<organism evidence="2 3">
    <name type="scientific">Actinoallomurus spadix</name>
    <dbReference type="NCBI Taxonomy" id="79912"/>
    <lineage>
        <taxon>Bacteria</taxon>
        <taxon>Bacillati</taxon>
        <taxon>Actinomycetota</taxon>
        <taxon>Actinomycetes</taxon>
        <taxon>Streptosporangiales</taxon>
        <taxon>Thermomonosporaceae</taxon>
        <taxon>Actinoallomurus</taxon>
    </lineage>
</organism>